<feature type="region of interest" description="Disordered" evidence="1">
    <location>
        <begin position="332"/>
        <end position="364"/>
    </location>
</feature>
<dbReference type="GO" id="GO:0005634">
    <property type="term" value="C:nucleus"/>
    <property type="evidence" value="ECO:0007669"/>
    <property type="project" value="TreeGrafter"/>
</dbReference>
<feature type="compositionally biased region" description="Acidic residues" evidence="1">
    <location>
        <begin position="18"/>
        <end position="37"/>
    </location>
</feature>
<feature type="region of interest" description="Disordered" evidence="1">
    <location>
        <begin position="194"/>
        <end position="214"/>
    </location>
</feature>
<dbReference type="EMBL" id="JBANQN010000002">
    <property type="protein sequence ID" value="KAK6797360.1"/>
    <property type="molecule type" value="Genomic_DNA"/>
</dbReference>
<reference evidence="2 3" key="1">
    <citation type="submission" date="2024-02" db="EMBL/GenBank/DDBJ databases">
        <title>de novo genome assembly of Solanum bulbocastanum strain 11H21.</title>
        <authorList>
            <person name="Hosaka A.J."/>
        </authorList>
    </citation>
    <scope>NUCLEOTIDE SEQUENCE [LARGE SCALE GENOMIC DNA]</scope>
    <source>
        <tissue evidence="2">Young leaves</tissue>
    </source>
</reference>
<organism evidence="2 3">
    <name type="scientific">Solanum bulbocastanum</name>
    <name type="common">Wild potato</name>
    <dbReference type="NCBI Taxonomy" id="147425"/>
    <lineage>
        <taxon>Eukaryota</taxon>
        <taxon>Viridiplantae</taxon>
        <taxon>Streptophyta</taxon>
        <taxon>Embryophyta</taxon>
        <taxon>Tracheophyta</taxon>
        <taxon>Spermatophyta</taxon>
        <taxon>Magnoliopsida</taxon>
        <taxon>eudicotyledons</taxon>
        <taxon>Gunneridae</taxon>
        <taxon>Pentapetalae</taxon>
        <taxon>asterids</taxon>
        <taxon>lamiids</taxon>
        <taxon>Solanales</taxon>
        <taxon>Solanaceae</taxon>
        <taxon>Solanoideae</taxon>
        <taxon>Solaneae</taxon>
        <taxon>Solanum</taxon>
    </lineage>
</organism>
<dbReference type="GO" id="GO:0006355">
    <property type="term" value="P:regulation of DNA-templated transcription"/>
    <property type="evidence" value="ECO:0007669"/>
    <property type="project" value="InterPro"/>
</dbReference>
<evidence type="ECO:0008006" key="4">
    <source>
        <dbReference type="Google" id="ProtNLM"/>
    </source>
</evidence>
<name>A0AAN8U072_SOLBU</name>
<dbReference type="PANTHER" id="PTHR13464:SF0">
    <property type="entry name" value="SAP30-BINDING PROTEIN"/>
    <property type="match status" value="1"/>
</dbReference>
<dbReference type="InterPro" id="IPR012479">
    <property type="entry name" value="SAP30BP"/>
</dbReference>
<protein>
    <recommendedName>
        <fullName evidence="4">SAP30-binding protein</fullName>
    </recommendedName>
</protein>
<dbReference type="Pfam" id="PF07818">
    <property type="entry name" value="HCNGP"/>
    <property type="match status" value="1"/>
</dbReference>
<feature type="region of interest" description="Disordered" evidence="1">
    <location>
        <begin position="435"/>
        <end position="458"/>
    </location>
</feature>
<feature type="region of interest" description="Disordered" evidence="1">
    <location>
        <begin position="1"/>
        <end position="74"/>
    </location>
</feature>
<feature type="compositionally biased region" description="Basic and acidic residues" evidence="1">
    <location>
        <begin position="332"/>
        <end position="350"/>
    </location>
</feature>
<dbReference type="AlphaFoldDB" id="A0AAN8U072"/>
<dbReference type="Proteomes" id="UP001371456">
    <property type="component" value="Unassembled WGS sequence"/>
</dbReference>
<evidence type="ECO:0000313" key="3">
    <source>
        <dbReference type="Proteomes" id="UP001371456"/>
    </source>
</evidence>
<evidence type="ECO:0000313" key="2">
    <source>
        <dbReference type="EMBL" id="KAK6797360.1"/>
    </source>
</evidence>
<gene>
    <name evidence="2" type="ORF">RDI58_005062</name>
</gene>
<feature type="compositionally biased region" description="Polar residues" evidence="1">
    <location>
        <begin position="196"/>
        <end position="207"/>
    </location>
</feature>
<accession>A0AAN8U072</accession>
<feature type="compositionally biased region" description="Basic and acidic residues" evidence="1">
    <location>
        <begin position="440"/>
        <end position="458"/>
    </location>
</feature>
<sequence>MTSQKKESEGIALLSIYGDDEDEDMEELEEEQREEDAQEYRPESQNLAITMGTEFQDDSNKVFGSDAGRSSTPSPLIQQLQQQQSVENFTPNKVSNYGVGSTTTTPLVSVSSPNPQPMEMNLNVNASRRARLTIVDYAHDEVTMSPEPEEGEVMASGRVMYGAELQTVSGMYALCFLYSALPLEFMEKASPALQVRTPSTQTPPQSDEPTDQMDDTMDFAVNEGYGVAEESVMVPAEEKKELDLLEKFLPPPPKEKCSDELQEKIIKFLALKKTTGRSFNAEVRNRKEYRNPDFLLHSVTYQDIDQIGSCFSKDIFDPHGYDKSDFYDEIEADSKREMDRREQERRRSPKVDFISGGTQPAPMVPTPKINMSIPGMAPVAAGALPPTVDVVIRDGRQNKKSKWDKVDGDRRDPVSAVGAHAALLSAANAGAGYTAFAQQRRREAEEKRPSDKKLDRRS</sequence>
<dbReference type="PANTHER" id="PTHR13464">
    <property type="entry name" value="TRANSCRIPTIONAL REGULATOR PROTEIN HCNGP"/>
    <property type="match status" value="1"/>
</dbReference>
<evidence type="ECO:0000256" key="1">
    <source>
        <dbReference type="SAM" id="MobiDB-lite"/>
    </source>
</evidence>
<keyword evidence="3" id="KW-1185">Reference proteome</keyword>
<proteinExistence type="predicted"/>
<comment type="caution">
    <text evidence="2">The sequence shown here is derived from an EMBL/GenBank/DDBJ whole genome shotgun (WGS) entry which is preliminary data.</text>
</comment>